<evidence type="ECO:0000256" key="1">
    <source>
        <dbReference type="SAM" id="Phobius"/>
    </source>
</evidence>
<keyword evidence="1" id="KW-1133">Transmembrane helix</keyword>
<accession>A0A7G9U8W2</accession>
<dbReference type="InterPro" id="IPR002557">
    <property type="entry name" value="Chitin-bd_dom"/>
</dbReference>
<feature type="transmembrane region" description="Helical" evidence="1">
    <location>
        <begin position="6"/>
        <end position="22"/>
    </location>
</feature>
<dbReference type="EMBL" id="MN750577">
    <property type="protein sequence ID" value="QNN89543.1"/>
    <property type="molecule type" value="Genomic_DNA"/>
</dbReference>
<evidence type="ECO:0000313" key="3">
    <source>
        <dbReference type="EMBL" id="QNN89543.1"/>
    </source>
</evidence>
<organismHost>
    <name type="scientific">Pieris brassicae</name>
    <name type="common">White butterfly</name>
    <name type="synonym">Large white butterfly</name>
    <dbReference type="NCBI Taxonomy" id="7116"/>
</organismHost>
<sequence>MLENILVVFLLIIIILFFFNNNKNNDNDNIDTVFIDNEPDLTNCQQYYNNIGILTSCSIQDRFDVESKECLHYYFTDCGERPNPALETNAEILCKPYYDKLSNIYAFPRENCWEYVFCGNDLLYDSCKGDRLYSIPKVNCDYKELVDCGSRNNKRI</sequence>
<keyword evidence="1" id="KW-0812">Transmembrane</keyword>
<dbReference type="GO" id="GO:0008061">
    <property type="term" value="F:chitin binding"/>
    <property type="evidence" value="ECO:0007669"/>
    <property type="project" value="InterPro"/>
</dbReference>
<reference evidence="3" key="1">
    <citation type="submission" date="2019-11" db="EMBL/GenBank/DDBJ databases">
        <title>Studies on the baculoviruses infecting the caterpillars, Spilarctia obliqua Walker (Erebidae) and Pieris brassicae Linn. (Pieridae) (Insecta: Lepidoptera).</title>
        <authorList>
            <person name="Paul S."/>
            <person name="Arumugaperumal A."/>
            <person name="Sathiya Balasingh Thangapandi E.J.J."/>
            <person name="Sarjubala Devi H."/>
            <person name="Johnson T."/>
            <person name="Maisnam S."/>
            <person name="Krishnavel S."/>
            <person name="Soman Syamala S."/>
            <person name="Ramamoorthy S."/>
            <person name="Karthikeyan R."/>
            <person name="Subburaman C."/>
            <person name="Jeyaprakash R."/>
            <person name="Azhaguchamy M."/>
            <person name="Ramaiyer V."/>
            <person name="Sivasubramaniam S."/>
        </authorList>
    </citation>
    <scope>NUCLEOTIDE SEQUENCE</scope>
    <source>
        <strain evidence="3">Manipur</strain>
    </source>
</reference>
<dbReference type="SUPFAM" id="SSF57625">
    <property type="entry name" value="Invertebrate chitin-binding proteins"/>
    <property type="match status" value="1"/>
</dbReference>
<dbReference type="PROSITE" id="PS50940">
    <property type="entry name" value="CHIT_BIND_II"/>
    <property type="match status" value="1"/>
</dbReference>
<keyword evidence="1" id="KW-0472">Membrane</keyword>
<dbReference type="InterPro" id="IPR036508">
    <property type="entry name" value="Chitin-bd_dom_sf"/>
</dbReference>
<evidence type="ECO:0000259" key="2">
    <source>
        <dbReference type="PROSITE" id="PS50940"/>
    </source>
</evidence>
<feature type="domain" description="Chitin-binding type-2" evidence="2">
    <location>
        <begin position="91"/>
        <end position="150"/>
    </location>
</feature>
<name>A0A7G9U8W2_GVPB</name>
<protein>
    <recommendedName>
        <fullName evidence="2">Chitin-binding type-2 domain-containing protein</fullName>
    </recommendedName>
</protein>
<proteinExistence type="predicted"/>
<dbReference type="GO" id="GO:0005576">
    <property type="term" value="C:extracellular region"/>
    <property type="evidence" value="ECO:0007669"/>
    <property type="project" value="InterPro"/>
</dbReference>
<organism evidence="3">
    <name type="scientific">Pieris brassicae granulosis virus</name>
    <name type="common">PbGV</name>
    <name type="synonym">Pieris brassicae granulovirus</name>
    <dbReference type="NCBI Taxonomy" id="10465"/>
    <lineage>
        <taxon>Viruses</taxon>
        <taxon>Viruses incertae sedis</taxon>
        <taxon>Naldaviricetes</taxon>
        <taxon>Lefavirales</taxon>
        <taxon>Baculoviridae</taxon>
        <taxon>Betabaculovirus</taxon>
        <taxon>Betabaculovirus arrapae</taxon>
    </lineage>
</organism>